<feature type="domain" description="ASCH" evidence="1">
    <location>
        <begin position="29"/>
        <end position="140"/>
    </location>
</feature>
<dbReference type="Gene3D" id="3.10.400.10">
    <property type="entry name" value="Sulfate adenylyltransferase"/>
    <property type="match status" value="1"/>
</dbReference>
<name>A0ABT1CPU1_9HYPH</name>
<dbReference type="SMART" id="SM01022">
    <property type="entry name" value="ASCH"/>
    <property type="match status" value="1"/>
</dbReference>
<dbReference type="PANTHER" id="PTHR39203">
    <property type="entry name" value="CYTOPLASMIC PROTEIN-RELATED"/>
    <property type="match status" value="1"/>
</dbReference>
<gene>
    <name evidence="2" type="ORF">GTW23_04405</name>
</gene>
<evidence type="ECO:0000313" key="2">
    <source>
        <dbReference type="EMBL" id="MCO6407406.1"/>
    </source>
</evidence>
<evidence type="ECO:0000259" key="1">
    <source>
        <dbReference type="SMART" id="SM01022"/>
    </source>
</evidence>
<organism evidence="2 3">
    <name type="scientific">Hoeflea alexandrii</name>
    <dbReference type="NCBI Taxonomy" id="288436"/>
    <lineage>
        <taxon>Bacteria</taxon>
        <taxon>Pseudomonadati</taxon>
        <taxon>Pseudomonadota</taxon>
        <taxon>Alphaproteobacteria</taxon>
        <taxon>Hyphomicrobiales</taxon>
        <taxon>Rhizobiaceae</taxon>
        <taxon>Hoeflea</taxon>
    </lineage>
</organism>
<evidence type="ECO:0000313" key="3">
    <source>
        <dbReference type="Proteomes" id="UP001320715"/>
    </source>
</evidence>
<dbReference type="InterPro" id="IPR015947">
    <property type="entry name" value="PUA-like_sf"/>
</dbReference>
<proteinExistence type="predicted"/>
<dbReference type="Proteomes" id="UP001320715">
    <property type="component" value="Unassembled WGS sequence"/>
</dbReference>
<dbReference type="Pfam" id="PF04266">
    <property type="entry name" value="ASCH"/>
    <property type="match status" value="1"/>
</dbReference>
<comment type="caution">
    <text evidence="2">The sequence shown here is derived from an EMBL/GenBank/DDBJ whole genome shotgun (WGS) entry which is preliminary data.</text>
</comment>
<protein>
    <submittedName>
        <fullName evidence="2">ASCH domain-containing protein</fullName>
    </submittedName>
</protein>
<sequence>MLEKPVKPDLKSVLERYPSAQTYRPGDGEKLNRLIIDLMRAGRKTATCAVPDEFADDPDSCPVVGRIDIALDWNSDPALATRTLSLETISYAQMDESRIPAQGEFEDLEDWRRGYRAYYQRQGSFDPEMIFIYERFEVVEDFAAEEPT</sequence>
<keyword evidence="3" id="KW-1185">Reference proteome</keyword>
<dbReference type="SUPFAM" id="SSF88697">
    <property type="entry name" value="PUA domain-like"/>
    <property type="match status" value="1"/>
</dbReference>
<reference evidence="2 3" key="1">
    <citation type="submission" date="2020-01" db="EMBL/GenBank/DDBJ databases">
        <title>Genomes of bacteria type strains.</title>
        <authorList>
            <person name="Chen J."/>
            <person name="Zhu S."/>
            <person name="Yang J."/>
        </authorList>
    </citation>
    <scope>NUCLEOTIDE SEQUENCE [LARGE SCALE GENOMIC DNA]</scope>
    <source>
        <strain evidence="2 3">DSM 16655</strain>
    </source>
</reference>
<dbReference type="EMBL" id="JAAAML010000001">
    <property type="protein sequence ID" value="MCO6407406.1"/>
    <property type="molecule type" value="Genomic_DNA"/>
</dbReference>
<accession>A0ABT1CPU1</accession>
<dbReference type="InterPro" id="IPR007374">
    <property type="entry name" value="ASCH_domain"/>
</dbReference>
<dbReference type="InterPro" id="IPR009326">
    <property type="entry name" value="DUF984"/>
</dbReference>
<dbReference type="PANTHER" id="PTHR39203:SF1">
    <property type="entry name" value="CYTOPLASMIC PROTEIN"/>
    <property type="match status" value="1"/>
</dbReference>